<protein>
    <submittedName>
        <fullName evidence="2">Uncharacterized protein</fullName>
    </submittedName>
</protein>
<evidence type="ECO:0000313" key="3">
    <source>
        <dbReference type="Proteomes" id="UP000214688"/>
    </source>
</evidence>
<proteinExistence type="predicted"/>
<dbReference type="RefSeq" id="WP_094234866.1">
    <property type="nucleotide sequence ID" value="NZ_CP022657.1"/>
</dbReference>
<feature type="region of interest" description="Disordered" evidence="1">
    <location>
        <begin position="1"/>
        <end position="56"/>
    </location>
</feature>
<dbReference type="KEGG" id="tab:CIG75_00515"/>
<sequence length="279" mass="31855">MSRFENSDWQVGMPLPSRKDKHGRKKGKAKKQDDRAALEQRAANAVVPKPPKSEVPAPVLEQEAPRQAVDPFVHDQAATLRAHCAAQDAREAAPNTHSEDQAVQLREMSSARTQEEMLFTQQHAAELREILKTRKQAVAATVAQHELEWNEEVQQAHETQDADTVQVEEETEPVIGKWTYRLLMIFVPLVLIGVLAYGKLGYVHQVPELVRDNVSAYEQGEGFLVLKPWWFGPPVYKLDEYVGSAGSDFYRYQLNLRDFAKIVEEPIVLWRFQKDFLQK</sequence>
<dbReference type="AlphaFoldDB" id="A0A223CWA8"/>
<keyword evidence="3" id="KW-1185">Reference proteome</keyword>
<organism evidence="2 3">
    <name type="scientific">Tumebacillus algifaecis</name>
    <dbReference type="NCBI Taxonomy" id="1214604"/>
    <lineage>
        <taxon>Bacteria</taxon>
        <taxon>Bacillati</taxon>
        <taxon>Bacillota</taxon>
        <taxon>Bacilli</taxon>
        <taxon>Bacillales</taxon>
        <taxon>Alicyclobacillaceae</taxon>
        <taxon>Tumebacillus</taxon>
    </lineage>
</organism>
<dbReference type="EMBL" id="CP022657">
    <property type="protein sequence ID" value="ASS73606.1"/>
    <property type="molecule type" value="Genomic_DNA"/>
</dbReference>
<feature type="compositionally biased region" description="Basic residues" evidence="1">
    <location>
        <begin position="19"/>
        <end position="29"/>
    </location>
</feature>
<reference evidence="2 3" key="1">
    <citation type="journal article" date="2015" name="Int. J. Syst. Evol. Microbiol.">
        <title>Tumebacillus algifaecis sp. nov., isolated from decomposing algal scum.</title>
        <authorList>
            <person name="Wu Y.F."/>
            <person name="Zhang B."/>
            <person name="Xing P."/>
            <person name="Wu Q.L."/>
            <person name="Liu S.J."/>
        </authorList>
    </citation>
    <scope>NUCLEOTIDE SEQUENCE [LARGE SCALE GENOMIC DNA]</scope>
    <source>
        <strain evidence="2 3">THMBR28</strain>
    </source>
</reference>
<evidence type="ECO:0000313" key="2">
    <source>
        <dbReference type="EMBL" id="ASS73606.1"/>
    </source>
</evidence>
<gene>
    <name evidence="2" type="ORF">CIG75_00515</name>
</gene>
<evidence type="ECO:0000256" key="1">
    <source>
        <dbReference type="SAM" id="MobiDB-lite"/>
    </source>
</evidence>
<dbReference type="OrthoDB" id="2991127at2"/>
<dbReference type="Proteomes" id="UP000214688">
    <property type="component" value="Chromosome"/>
</dbReference>
<name>A0A223CWA8_9BACL</name>
<accession>A0A223CWA8</accession>